<organism evidence="2 3">
    <name type="scientific">Hyphomicrobium denitrificans 1NES1</name>
    <dbReference type="NCBI Taxonomy" id="670307"/>
    <lineage>
        <taxon>Bacteria</taxon>
        <taxon>Pseudomonadati</taxon>
        <taxon>Pseudomonadota</taxon>
        <taxon>Alphaproteobacteria</taxon>
        <taxon>Hyphomicrobiales</taxon>
        <taxon>Hyphomicrobiaceae</taxon>
        <taxon>Hyphomicrobium</taxon>
    </lineage>
</organism>
<dbReference type="STRING" id="670307.HYPDE_38308"/>
<dbReference type="KEGG" id="hdt:HYPDE_38308"/>
<evidence type="ECO:0000313" key="3">
    <source>
        <dbReference type="Proteomes" id="UP000005952"/>
    </source>
</evidence>
<gene>
    <name evidence="2" type="ORF">HYPDE_38308</name>
</gene>
<dbReference type="RefSeq" id="WP_015599348.1">
    <property type="nucleotide sequence ID" value="NC_021172.1"/>
</dbReference>
<accession>N0B8G6</accession>
<dbReference type="Proteomes" id="UP000005952">
    <property type="component" value="Chromosome"/>
</dbReference>
<name>N0B8G6_9HYPH</name>
<evidence type="ECO:0000256" key="1">
    <source>
        <dbReference type="SAM" id="Phobius"/>
    </source>
</evidence>
<keyword evidence="3" id="KW-1185">Reference proteome</keyword>
<feature type="transmembrane region" description="Helical" evidence="1">
    <location>
        <begin position="20"/>
        <end position="41"/>
    </location>
</feature>
<reference evidence="2 3" key="1">
    <citation type="journal article" date="2013" name="Genome Announc.">
        <title>Genome sequences for three denitrifying bacterial strains isolated from a uranium- and nitrate-contaminated subsurface environment.</title>
        <authorList>
            <person name="Venkatramanan R."/>
            <person name="Prakash O."/>
            <person name="Woyke T."/>
            <person name="Chain P."/>
            <person name="Goodwin L.A."/>
            <person name="Watson D."/>
            <person name="Brooks S."/>
            <person name="Kostka J.E."/>
            <person name="Green S.J."/>
        </authorList>
    </citation>
    <scope>NUCLEOTIDE SEQUENCE [LARGE SCALE GENOMIC DNA]</scope>
    <source>
        <strain evidence="2 3">1NES1</strain>
    </source>
</reference>
<keyword evidence="1" id="KW-0472">Membrane</keyword>
<dbReference type="EMBL" id="CP005587">
    <property type="protein sequence ID" value="AGK59333.1"/>
    <property type="molecule type" value="Genomic_DNA"/>
</dbReference>
<protein>
    <submittedName>
        <fullName evidence="2">Uncharacterized protein</fullName>
    </submittedName>
</protein>
<proteinExistence type="predicted"/>
<sequence length="49" mass="5379">MSQEDRASTSGKQRLVKWAVFLVLAAALAWLGAYILGMQIYDAAVQVTH</sequence>
<dbReference type="AlphaFoldDB" id="N0B8G6"/>
<evidence type="ECO:0000313" key="2">
    <source>
        <dbReference type="EMBL" id="AGK59333.1"/>
    </source>
</evidence>
<keyword evidence="1" id="KW-1133">Transmembrane helix</keyword>
<keyword evidence="1" id="KW-0812">Transmembrane</keyword>
<dbReference type="HOGENOM" id="CLU_3136575_0_0_5"/>